<sequence>MEIHKVNLQSKLKTFNEYWTPKIVGSLNNQLVKIAKFNGEFVMHKHEQEDELFYVIEGKLFIELIDKTLELNSGEFVIIPKGVEHKPYAPEEVSVMLFEPASTLNTGNTENELTVSKLDKI</sequence>
<name>A0ABW5LDD4_9FLAO</name>
<organism evidence="2 3">
    <name type="scientific">Aquimarina rubra</name>
    <dbReference type="NCBI Taxonomy" id="1920033"/>
    <lineage>
        <taxon>Bacteria</taxon>
        <taxon>Pseudomonadati</taxon>
        <taxon>Bacteroidota</taxon>
        <taxon>Flavobacteriia</taxon>
        <taxon>Flavobacteriales</taxon>
        <taxon>Flavobacteriaceae</taxon>
        <taxon>Aquimarina</taxon>
    </lineage>
</organism>
<evidence type="ECO:0000259" key="1">
    <source>
        <dbReference type="Pfam" id="PF07883"/>
    </source>
</evidence>
<comment type="caution">
    <text evidence="2">The sequence shown here is derived from an EMBL/GenBank/DDBJ whole genome shotgun (WGS) entry which is preliminary data.</text>
</comment>
<proteinExistence type="predicted"/>
<evidence type="ECO:0000313" key="3">
    <source>
        <dbReference type="Proteomes" id="UP001597319"/>
    </source>
</evidence>
<keyword evidence="3" id="KW-1185">Reference proteome</keyword>
<dbReference type="PANTHER" id="PTHR36114:SF1">
    <property type="entry name" value="16.7 KDA PROTEIN IN WHIE LOCUS"/>
    <property type="match status" value="1"/>
</dbReference>
<dbReference type="InterPro" id="IPR013096">
    <property type="entry name" value="Cupin_2"/>
</dbReference>
<accession>A0ABW5LDD4</accession>
<reference evidence="3" key="1">
    <citation type="journal article" date="2019" name="Int. J. Syst. Evol. Microbiol.">
        <title>The Global Catalogue of Microorganisms (GCM) 10K type strain sequencing project: providing services to taxonomists for standard genome sequencing and annotation.</title>
        <authorList>
            <consortium name="The Broad Institute Genomics Platform"/>
            <consortium name="The Broad Institute Genome Sequencing Center for Infectious Disease"/>
            <person name="Wu L."/>
            <person name="Ma J."/>
        </authorList>
    </citation>
    <scope>NUCLEOTIDE SEQUENCE [LARGE SCALE GENOMIC DNA]</scope>
    <source>
        <strain evidence="3">KCTC 52274</strain>
    </source>
</reference>
<dbReference type="RefSeq" id="WP_378291245.1">
    <property type="nucleotide sequence ID" value="NZ_JBHULE010000008.1"/>
</dbReference>
<evidence type="ECO:0000313" key="2">
    <source>
        <dbReference type="EMBL" id="MFD2562554.1"/>
    </source>
</evidence>
<feature type="domain" description="Cupin type-2" evidence="1">
    <location>
        <begin position="39"/>
        <end position="96"/>
    </location>
</feature>
<dbReference type="SUPFAM" id="SSF51182">
    <property type="entry name" value="RmlC-like cupins"/>
    <property type="match status" value="1"/>
</dbReference>
<gene>
    <name evidence="2" type="ORF">ACFSR1_07695</name>
</gene>
<dbReference type="CDD" id="cd02226">
    <property type="entry name" value="cupin_YdbB-like"/>
    <property type="match status" value="1"/>
</dbReference>
<dbReference type="Gene3D" id="2.60.120.10">
    <property type="entry name" value="Jelly Rolls"/>
    <property type="match status" value="1"/>
</dbReference>
<dbReference type="Pfam" id="PF07883">
    <property type="entry name" value="Cupin_2"/>
    <property type="match status" value="1"/>
</dbReference>
<dbReference type="InterPro" id="IPR052044">
    <property type="entry name" value="PKS_Associated_Protein"/>
</dbReference>
<dbReference type="PANTHER" id="PTHR36114">
    <property type="entry name" value="16.7 KDA PROTEIN IN WHIE LOCUS"/>
    <property type="match status" value="1"/>
</dbReference>
<protein>
    <submittedName>
        <fullName evidence="2">Cupin domain-containing protein</fullName>
    </submittedName>
</protein>
<dbReference type="Proteomes" id="UP001597319">
    <property type="component" value="Unassembled WGS sequence"/>
</dbReference>
<dbReference type="EMBL" id="JBHULE010000008">
    <property type="protein sequence ID" value="MFD2562554.1"/>
    <property type="molecule type" value="Genomic_DNA"/>
</dbReference>
<dbReference type="InterPro" id="IPR014710">
    <property type="entry name" value="RmlC-like_jellyroll"/>
</dbReference>
<dbReference type="InterPro" id="IPR011051">
    <property type="entry name" value="RmlC_Cupin_sf"/>
</dbReference>